<keyword evidence="1" id="KW-0596">Phosphopantetheine</keyword>
<dbReference type="FunFam" id="3.40.50.12780:FF:000014">
    <property type="entry name" value="Nonribosomal peptide synthetase 1"/>
    <property type="match status" value="1"/>
</dbReference>
<dbReference type="InterPro" id="IPR016036">
    <property type="entry name" value="Malonyl_transacylase_ACP-bd"/>
</dbReference>
<dbReference type="GO" id="GO:0031177">
    <property type="term" value="F:phosphopantetheine binding"/>
    <property type="evidence" value="ECO:0007669"/>
    <property type="project" value="InterPro"/>
</dbReference>
<dbReference type="SMART" id="SM00827">
    <property type="entry name" value="PKS_AT"/>
    <property type="match status" value="1"/>
</dbReference>
<dbReference type="InterPro" id="IPR016035">
    <property type="entry name" value="Acyl_Trfase/lysoPLipase"/>
</dbReference>
<organism evidence="9 10">
    <name type="scientific">Neoarthrinium moseri</name>
    <dbReference type="NCBI Taxonomy" id="1658444"/>
    <lineage>
        <taxon>Eukaryota</taxon>
        <taxon>Fungi</taxon>
        <taxon>Dikarya</taxon>
        <taxon>Ascomycota</taxon>
        <taxon>Pezizomycotina</taxon>
        <taxon>Sordariomycetes</taxon>
        <taxon>Xylariomycetidae</taxon>
        <taxon>Amphisphaeriales</taxon>
        <taxon>Apiosporaceae</taxon>
        <taxon>Neoarthrinium</taxon>
    </lineage>
</organism>
<dbReference type="PANTHER" id="PTHR45527:SF3">
    <property type="entry name" value="SIDEROPHORE SYNTHETASE (EUROFUNG)"/>
    <property type="match status" value="1"/>
</dbReference>
<dbReference type="InterPro" id="IPR014043">
    <property type="entry name" value="Acyl_transferase_dom"/>
</dbReference>
<feature type="domain" description="Carrier" evidence="8">
    <location>
        <begin position="312"/>
        <end position="389"/>
    </location>
</feature>
<dbReference type="PROSITE" id="PS00012">
    <property type="entry name" value="PHOSPHOPANTETHEINE"/>
    <property type="match status" value="5"/>
</dbReference>
<accession>A0A9P9WDT1</accession>
<dbReference type="FunFam" id="3.30.300.30:FF:000015">
    <property type="entry name" value="Nonribosomal peptide synthase SidD"/>
    <property type="match status" value="4"/>
</dbReference>
<comment type="caution">
    <text evidence="9">The sequence shown here is derived from an EMBL/GenBank/DDBJ whole genome shotgun (WGS) entry which is preliminary data.</text>
</comment>
<evidence type="ECO:0000256" key="7">
    <source>
        <dbReference type="ARBA" id="ARBA00029454"/>
    </source>
</evidence>
<dbReference type="InterPro" id="IPR023213">
    <property type="entry name" value="CAT-like_dom_sf"/>
</dbReference>
<dbReference type="InterPro" id="IPR020845">
    <property type="entry name" value="AMP-binding_CS"/>
</dbReference>
<dbReference type="Pfam" id="PF00501">
    <property type="entry name" value="AMP-binding"/>
    <property type="match status" value="4"/>
</dbReference>
<evidence type="ECO:0000256" key="6">
    <source>
        <dbReference type="ARBA" id="ARBA00029443"/>
    </source>
</evidence>
<dbReference type="GO" id="GO:0016740">
    <property type="term" value="F:transferase activity"/>
    <property type="evidence" value="ECO:0007669"/>
    <property type="project" value="UniProtKB-KW"/>
</dbReference>
<dbReference type="NCBIfam" id="NF003417">
    <property type="entry name" value="PRK04813.1"/>
    <property type="match status" value="4"/>
</dbReference>
<dbReference type="SUPFAM" id="SSF47336">
    <property type="entry name" value="ACP-like"/>
    <property type="match status" value="5"/>
</dbReference>
<keyword evidence="5" id="KW-0677">Repeat</keyword>
<comment type="similarity">
    <text evidence="7">Belongs to the NRP synthetase family.</text>
</comment>
<proteinExistence type="inferred from homology"/>
<dbReference type="GO" id="GO:0016874">
    <property type="term" value="F:ligase activity"/>
    <property type="evidence" value="ECO:0007669"/>
    <property type="project" value="UniProtKB-KW"/>
</dbReference>
<dbReference type="InterPro" id="IPR010071">
    <property type="entry name" value="AA_adenyl_dom"/>
</dbReference>
<evidence type="ECO:0000259" key="8">
    <source>
        <dbReference type="PROSITE" id="PS50075"/>
    </source>
</evidence>
<dbReference type="Pfam" id="PF00550">
    <property type="entry name" value="PP-binding"/>
    <property type="match status" value="5"/>
</dbReference>
<feature type="domain" description="Carrier" evidence="8">
    <location>
        <begin position="4644"/>
        <end position="4720"/>
    </location>
</feature>
<dbReference type="SMART" id="SM01294">
    <property type="entry name" value="PKS_PP_betabranch"/>
    <property type="match status" value="1"/>
</dbReference>
<sequence>MHAFVFPGQAASLRHVPSTMLKQYPDIKLMFEEAHQVFGIDFSTVDLQDERGIRFGNTALTQPLVFLYCMAAYYQIADPTPDMMAGHSLGEIIALAASGALTVKAALHLIKVRSLAMQDASNSHQSGMTAVMGLSEEEVQAACNSWNTRNPHSHLGISNYNSPRQFVMSGSKEALSYAKGQLKSAERIVDLATPGAFHSPYMAQANDAFKLEAMSVHLQRPRCPIYLNYTGNYTTDPADIRDGLLQHMVSPVLWTKTVQGMISDGATEFRYLGSGGGIPRMIQEIHNGVKISYSLLYSEGGSRPSQNGEQNGHLSPIEETLKSLWIKNVPMTAGCLPHRHSNFFELGADSIDAMRLSAAARSKGLKLSVKDIHTFPVLSDMAFVAARESGQEFLTAEVAPFSLLSQDADIDSAISNAARLSNMVKDDVEDILPCSPLQEGLIALSIKREGIYVTKKSIVFDTNYDIQKLQSAWSTVIQQSPILRTKIVDLSNHGLVQVVCKNYPTGKSVDGNLPMGLGTWLLHLSFEQGLNSQSFRLIITMHHAIFDRWSLGLILEAVERAYHDKQVQLRPKFSSFISRLKDIPLEKASQYWTRYLQDLEAPQFPQLPTYAHQPHADDSFFHRVENLNWNRSLGTPSNLIRAAYGLLISQLTASTDVVFGATVIGRQLDLDGAEQINGPMIATVPVRVRVDMDISTSVFLETIRQESAQTIPYEQVGLSRISRLNRDTQRACSFQSLLVVQTQHSACSDGGDYQSFTERIQNLPATPDALGNFSNYACVSECSLRSGGFDLRIEFDSKVMNKTMAQRVAQQLEHIVRQLNDPKHNVLPLRELWWICDEDLSHITSWNGKWFPPADSCIHEWFMQMAVEQPFAPAVCAWDGELTYGELDSFSTKLARHLILAGIGSEHTGQSALLPLYFEKSMWTVVATLAVMKVGGASCLMDGTLPEGRLNMISSQLAPAVVLSSKKRFEEARRSWKDKVLLIDHESIEALPLRDHLKLPTVKSTDAICSLFTSGSTGTPKGVVLQHSQLCSAIMYQKEALNFNKETRFFDFAAYAFDVAWLSLAHTLATGGCICIPSDKDRRDDIAGSFSRLAANTTFLTPSVARTLEPEAMATLHTLMFGGEAITNDDIAQWRGLPHLIGTYGPAECTFVSTITPLKLGNSQNSILGTGAGTSTWLVNLSGEQLAPLGSIGEIWIEGPNVGAGYLNAETLTAKSFFEKPAWFSETLQQQLGRKTSRFYRTGDLATYSPNGELIFMGRQDFQVKINGQRVELGEIELQAQRAIKPNTTTKIHVEVVTPSGHDKKVLVAFIAGFPQVNDDQTESLAEIAALITQGLRRKFPDYMIPNSFIPLSDVPMTNTGKVNRRRLREIGSAFSVGQLIEMNPLRDRRIAPETEAERTLIKLWATILHLEPEIIGRGDSFYRLGGDSISAMRLVALARSCGILMSALSIMQTPVLCDQAVMVEYVESEDDDITCAPFSQLSLDFDQLQAAVAQAAEGCDLTTDQIQDIYPCTPLQEALLAATSKDRNKYIARRVYELQETVDSIDVIQAWQETCSSIDVLRTRVANVTNVGLAQVVSTELCPVSEWLNLQAFEGSEPCSMGLGTALVKVDLVNVSSDSRRRLFIFSAHHAVYDGWSLPLILNHFISIYEKTPTPAPIPFKNFTKYLKNLKTESARTFWTSTLSSVEATIFPNVPKTPQIHPTTNTFQHDIRRITWPRGDFTPSNILTAAWAVVASRYSDSKDVVFGTVTSGRQTPIPGIERIIGPTIATVPVQVRLLGGESLATLLHRVQGTALEMMQYEHTGLQNIRKYSPEIERLCNFQTLLVIQPPTREIAESNTGSLFVKEELHTSAEFGPGLGHSVDDFGSHALSIQINLDDGKASLKITHDTNVLHEESARRIARQFTSVVRQFCRSSESAETTLVEKLSLDTEQDTQKIWQWNSKAPPLIQGCVHDLISEAASKYPGNPAICAWDGEITHRQLDDMSARLARHLISLGLRVGSIVPLCFEKSLWTIVAIMGVMKAGGASVTMDVGQPVERLRQIVDKANPQFILCSENRQGLASMLRPQVRVLPVFSDLVEGLDAEPTVQLPIVDMSSLLYVVFTSGSTGTPKGATISHANFCSAIRYQREAMRYCSASRVFDFVSYAFDVTWPNILQTLSVGGCVCVPSEFDRKNDISTSIRTLRANAVHVPPSVARLIDPAAVPEIKTVVVGGEPVLLSDVTRWGPGVEVIQVYGPAECTPPIMASYRVDSDEAMANIGHGFGVVPWIVDADDPQKLASIGVVGELVVEGPLVGLGYLDDLEKTEAAFLDSPRWLVSGCSTHAGRSGRVYRTGDLARYEHDGSIRFIGRKDAQVKVRGQRIELGEVEVHIERLLQDQHTTDIAVDVFVPANSTTAVLAAFIAVGVDTSDKSQAVKLVQSIVQSFHSGLKEALPAYMVPFVYIPVEKIPTTGTGKKDRRRLRELGASFTLEELASFNPWRQEKRLPSTEWEKRLQLLVSTVLGIDVQSIGADDSFFQIGGDSIAAMKLVALARERFGIRLAVGDIFKNPQLSALAQLAGTHMCVDDRVEISPFSLLSDEDPGTMKLLASGVLEVSPGTIEDMYPCTALQEGLLASTSFAESSYVADKIFRLEPDVDLHQFRQAWQHVFDETPILRTRIIEIPGKGPFQVVLRQTLPWFEVNGYDDFSESGKTRKVGFGNPLIWLGIVFTATGESYFSWKMHHALYDGISIRILLGNLMAAYEKRSLNSTAPFSHFIAFTNGRDLASRSSEFWTNQLGTSVARPFPSLPSPSYRPIADTSHTHYLRGINWPAVDLTPANILRSVWALLISRYTASDQAIFGAVVSGRQAPVPGIESIMGPTIATVPVLVSIDEEDSITNMMKKVQSQAVDMVPFEQAGLHNIRRISPHIERHSQFNTLLLIQSESDDEDTGQDCPLWTQKTPVGISPEYASQSALGTFNSYALLMQCIIRDDGLELKSEFDSAVISEDSIARLTTQFEDGLRQICSTNFSATQVKNISFLSQQDLEDIWQTNESVPQPVNECIHDIIREVSLRKPESLAVDAHDGRLTYRELENASSYLALVLASKGVKQGTIVPVIFEKSLWTTVAALAVMKAGGAVVLLDTFLPMARLGAIVKQVKPVVTISSTKAAEITETLSIEENIILAPGRIPTSGTYDPTTLPDVSPSDSAYIVFTSGSTGTPKGVIITHRNFSSSLRYQSEALGFSKASRVYDFASYSFDVCWTNMLHTLAAGACLCVPTESDRRNNLGESIMQFAADTIELTPSVARTLDPVSLSGLKTLNLGGEAVTGEDVARWSHIPTVLNTYGPAEATPTTTVCRLSTHDLHEPRMGKGVGTCCWVVQSGGKLAPVGAIGELWLEGPLVGQGYLNDAEKTASAFVDDPPWLIVGYPGGSIPGRSGRVYRTGDLVKLLPDGNLSYVGRTDSQVKINGQRTELEEIEKQVQKTLPKGHPAAVVVDLIIPSDGSTKVLVAFLALQTSHSGVITKERDLLLNIALELDSTLALAVPRYMIPSVFLEIDTVPLGPTGKVDRRHLRQLVEVMTVGELANANLLRGKRDSVAEAVFTPVQSLLQKLWGEVLHIAPKTISHHDSFFRLGGDSVSAMRLVGLARAHHVRLTVGQVFQYPQLHVLAGQVKENGAATTNCTGPVLPFTLLGDADVEDCCAEAASTLGINKDQIQDMYPSTPLQEGLLATTEQQAGKYVAQYMFKLPDSVDTQRFKESWQVAATHMPILRTRFASIGHAGLLQVVTKQGIDFTEYTSWTQRTIDQPDLGFINQASRYEIVHTSAQPAVFIWTIHHALYDGWSFSMILDTVQKAYEGSQLLAVTPFSAFIRHLSRADSKTAAEFWLQELESSHAVPYPKLPYTNYQPRPVSQLTHTMSNLQLRQMDFTVSTVLRGAWAILASRHSNSDEVIFGAVVSGRQATLPGIEQVAGPTIATVPVRTIVDGAEKTTSFLQRVQDHAVRMVPFEQTGLQNIKKLGVGMDSQSAFNTLLLVQMEDDDSHQVDRKWLFDSDYTQDEEGSTGKTIGFEAFSLYALLVQFFVRKDAVEVQFWFDENVIEVALLERLSLQLETLMRQLCLEESHDLSISQLSTTSERDLCDIWDWNPVPPPSVERCVHELIIDNMNHKKLQNSLAVQAHDGPSTIVPLFFEKSKWTMIAILAVWKAGGAVLTLDGNMPDDRIQAIVCQINPRLALVSAMNKQRSLNVLNLECATMVIDSNTISSLPGSEAFVSPVKVQPSDLVYVVFTSGSTGAPKGVLLQHRHLASASTYQAEALGYNETSRVYDFASFAFDVSWSNIIQTFTTGGCLCIPTDEQRQNDLPASFRGLEANFVDLTPSVSRTIDPESMVGLQTLLFGGEAVLGADVARWKTLPNIKLVNTYGPAETTPKTTAFPLTDEDSTAGARFGVGLGLNTWLIEPDGESVAAVGAVGELWLEGPLVAAGYMNNPAKTAECFVANPPWLTRSAPGHPGRGGTLYRTGDLCRYNMDGTLSYVSRTDTQIKIGGQRVELAEIEHIVQQASSESRLNVTIDLITPKGSQTKLLVAFVAPAAGTKTSGIETAGWSFDLRDKLSRRLHHAVVPRAFILLEEMPVTTSGKSDRRRLVSMGCSMTLDELTKLSGSRNTTKRAPQSEEEAILRQLWAQALSIEETSIGIDDSFMQFGGDSISAMKVVSLALRRDLKLRAAQVVNTPVLREQAKHLQKSHQRATDGTNIVRKHATTLFQTHCIDAARQTPPAWYGFLVVDLAPSFSGTAASLLCTWLWSSFDILRAIFTQDGHKYVQEYASSSETPVTVLCDVGDLEAESQNLIETQGHESLILGQPFVRFWILEGSDSSRLMIRLPHAQYDGISLNQMMAQLVAFGQTGMHETPLHFYRYLEMVNKSKTSGGLEYWNRLLQGASMTPPPGPPVDDEVVMKAGWTVPSIRIGFPALPISKSTTAATIFTAICARAIAGVCATPDLVFGRLTSGRAMDPALSSVAGPCINFVPIRIDNTGRTDIISTIQQQVAESMDYEGFGIDEICVSSNISTPRSRHPFKVRPGATPFFGFTVQYQNVEEMETTNAVSFAERGFAFHWRPGNDTAEALFKDCIAIRAEEAVKQDSTSEERQLQVIISGPEWRMNVMQQLADEILHFDMNSLDME</sequence>
<dbReference type="InterPro" id="IPR001242">
    <property type="entry name" value="Condensation_dom"/>
</dbReference>
<dbReference type="PROSITE" id="PS00455">
    <property type="entry name" value="AMP_BINDING"/>
    <property type="match status" value="3"/>
</dbReference>
<dbReference type="SUPFAM" id="SSF52777">
    <property type="entry name" value="CoA-dependent acyltransferases"/>
    <property type="match status" value="10"/>
</dbReference>
<evidence type="ECO:0000256" key="3">
    <source>
        <dbReference type="ARBA" id="ARBA00022598"/>
    </source>
</evidence>
<dbReference type="InterPro" id="IPR042099">
    <property type="entry name" value="ANL_N_sf"/>
</dbReference>
<dbReference type="GO" id="GO:0005737">
    <property type="term" value="C:cytoplasm"/>
    <property type="evidence" value="ECO:0007669"/>
    <property type="project" value="TreeGrafter"/>
</dbReference>
<dbReference type="PANTHER" id="PTHR45527">
    <property type="entry name" value="NONRIBOSOMAL PEPTIDE SYNTHETASE"/>
    <property type="match status" value="1"/>
</dbReference>
<feature type="domain" description="Carrier" evidence="8">
    <location>
        <begin position="2485"/>
        <end position="2562"/>
    </location>
</feature>
<dbReference type="Proteomes" id="UP000829685">
    <property type="component" value="Unassembled WGS sequence"/>
</dbReference>
<dbReference type="NCBIfam" id="TIGR01733">
    <property type="entry name" value="AA-adenyl-dom"/>
    <property type="match status" value="3"/>
</dbReference>
<name>A0A9P9WDT1_9PEZI</name>
<feature type="domain" description="Carrier" evidence="8">
    <location>
        <begin position="3578"/>
        <end position="3654"/>
    </location>
</feature>
<evidence type="ECO:0000313" key="9">
    <source>
        <dbReference type="EMBL" id="KAI1858651.1"/>
    </source>
</evidence>
<dbReference type="InterPro" id="IPR001227">
    <property type="entry name" value="Ac_transferase_dom_sf"/>
</dbReference>
<keyword evidence="4" id="KW-0808">Transferase</keyword>
<evidence type="ECO:0000256" key="1">
    <source>
        <dbReference type="ARBA" id="ARBA00022450"/>
    </source>
</evidence>
<dbReference type="InterPro" id="IPR006162">
    <property type="entry name" value="Ppantetheine_attach_site"/>
</dbReference>
<feature type="domain" description="Carrier" evidence="8">
    <location>
        <begin position="1392"/>
        <end position="1468"/>
    </location>
</feature>
<dbReference type="SUPFAM" id="SSF52151">
    <property type="entry name" value="FabD/lysophospholipase-like"/>
    <property type="match status" value="1"/>
</dbReference>
<keyword evidence="10" id="KW-1185">Reference proteome</keyword>
<dbReference type="SUPFAM" id="SSF55048">
    <property type="entry name" value="Probable ACP-binding domain of malonyl-CoA ACP transacylase"/>
    <property type="match status" value="1"/>
</dbReference>
<dbReference type="GO" id="GO:0043041">
    <property type="term" value="P:amino acid activation for nonribosomal peptide biosynthetic process"/>
    <property type="evidence" value="ECO:0007669"/>
    <property type="project" value="TreeGrafter"/>
</dbReference>
<evidence type="ECO:0000256" key="2">
    <source>
        <dbReference type="ARBA" id="ARBA00022553"/>
    </source>
</evidence>
<keyword evidence="3" id="KW-0436">Ligase</keyword>
<protein>
    <recommendedName>
        <fullName evidence="8">Carrier domain-containing protein</fullName>
    </recommendedName>
</protein>
<evidence type="ECO:0000313" key="10">
    <source>
        <dbReference type="Proteomes" id="UP000829685"/>
    </source>
</evidence>
<comment type="similarity">
    <text evidence="6">In the C-terminal section; belongs to the NRP synthetase family.</text>
</comment>
<evidence type="ECO:0000256" key="4">
    <source>
        <dbReference type="ARBA" id="ARBA00022679"/>
    </source>
</evidence>
<dbReference type="Gene3D" id="3.30.70.250">
    <property type="entry name" value="Malonyl-CoA ACP transacylase, ACP-binding"/>
    <property type="match status" value="1"/>
</dbReference>
<dbReference type="Gene3D" id="3.40.366.10">
    <property type="entry name" value="Malonyl-Coenzyme A Acyl Carrier Protein, domain 2"/>
    <property type="match status" value="1"/>
</dbReference>
<dbReference type="CDD" id="cd05918">
    <property type="entry name" value="A_NRPS_SidN3_like"/>
    <property type="match status" value="4"/>
</dbReference>
<dbReference type="Gene3D" id="3.30.559.10">
    <property type="entry name" value="Chloramphenicol acetyltransferase-like domain"/>
    <property type="match status" value="6"/>
</dbReference>
<dbReference type="Gene3D" id="3.40.50.12780">
    <property type="entry name" value="N-terminal domain of ligase-like"/>
    <property type="match status" value="4"/>
</dbReference>
<dbReference type="GO" id="GO:0044550">
    <property type="term" value="P:secondary metabolite biosynthetic process"/>
    <property type="evidence" value="ECO:0007669"/>
    <property type="project" value="TreeGrafter"/>
</dbReference>
<gene>
    <name evidence="9" type="ORF">JX265_010744</name>
</gene>
<dbReference type="CDD" id="cd19545">
    <property type="entry name" value="FUM14_C_NRPS-like"/>
    <property type="match status" value="4"/>
</dbReference>
<dbReference type="EMBL" id="JAFIMR010000036">
    <property type="protein sequence ID" value="KAI1858651.1"/>
    <property type="molecule type" value="Genomic_DNA"/>
</dbReference>
<dbReference type="InterPro" id="IPR036736">
    <property type="entry name" value="ACP-like_sf"/>
</dbReference>
<dbReference type="InterPro" id="IPR009081">
    <property type="entry name" value="PP-bd_ACP"/>
</dbReference>
<dbReference type="Gene3D" id="3.30.559.30">
    <property type="entry name" value="Nonribosomal peptide synthetase, condensation domain"/>
    <property type="match status" value="5"/>
</dbReference>
<dbReference type="InterPro" id="IPR045851">
    <property type="entry name" value="AMP-bd_C_sf"/>
</dbReference>
<keyword evidence="2" id="KW-0597">Phosphoprotein</keyword>
<dbReference type="Gene3D" id="3.30.300.30">
    <property type="match status" value="4"/>
</dbReference>
<dbReference type="InterPro" id="IPR000873">
    <property type="entry name" value="AMP-dep_synth/lig_dom"/>
</dbReference>
<dbReference type="PROSITE" id="PS50075">
    <property type="entry name" value="CARRIER"/>
    <property type="match status" value="5"/>
</dbReference>
<dbReference type="Pfam" id="PF00698">
    <property type="entry name" value="Acyl_transf_1"/>
    <property type="match status" value="1"/>
</dbReference>
<dbReference type="Pfam" id="PF00668">
    <property type="entry name" value="Condensation"/>
    <property type="match status" value="5"/>
</dbReference>
<dbReference type="SMART" id="SM00823">
    <property type="entry name" value="PKS_PP"/>
    <property type="match status" value="3"/>
</dbReference>
<dbReference type="FunFam" id="3.30.559.30:FF:000003">
    <property type="entry name" value="Nonribosomal peptide synthase SidD"/>
    <property type="match status" value="4"/>
</dbReference>
<reference evidence="9" key="1">
    <citation type="submission" date="2021-03" db="EMBL/GenBank/DDBJ databases">
        <title>Revisited historic fungal species revealed as producer of novel bioactive compounds through whole genome sequencing and comparative genomics.</title>
        <authorList>
            <person name="Vignolle G.A."/>
            <person name="Hochenegger N."/>
            <person name="Mach R.L."/>
            <person name="Mach-Aigner A.R."/>
            <person name="Javad Rahimi M."/>
            <person name="Salim K.A."/>
            <person name="Chan C.M."/>
            <person name="Lim L.B.L."/>
            <person name="Cai F."/>
            <person name="Druzhinina I.S."/>
            <person name="U'Ren J.M."/>
            <person name="Derntl C."/>
        </authorList>
    </citation>
    <scope>NUCLEOTIDE SEQUENCE</scope>
    <source>
        <strain evidence="9">TUCIM 5799</strain>
    </source>
</reference>
<dbReference type="InterPro" id="IPR020806">
    <property type="entry name" value="PKS_PP-bd"/>
</dbReference>
<dbReference type="SUPFAM" id="SSF56801">
    <property type="entry name" value="Acetyl-CoA synthetase-like"/>
    <property type="match status" value="4"/>
</dbReference>
<dbReference type="FunFam" id="1.10.1200.10:FF:000005">
    <property type="entry name" value="Nonribosomal peptide synthetase 1"/>
    <property type="match status" value="2"/>
</dbReference>
<dbReference type="Gene3D" id="1.10.1200.10">
    <property type="entry name" value="ACP-like"/>
    <property type="match status" value="5"/>
</dbReference>
<evidence type="ECO:0000256" key="5">
    <source>
        <dbReference type="ARBA" id="ARBA00022737"/>
    </source>
</evidence>